<evidence type="ECO:0000256" key="1">
    <source>
        <dbReference type="ARBA" id="ARBA00006739"/>
    </source>
</evidence>
<evidence type="ECO:0000256" key="2">
    <source>
        <dbReference type="ARBA" id="ARBA00022676"/>
    </source>
</evidence>
<keyword evidence="9" id="KW-1185">Reference proteome</keyword>
<evidence type="ECO:0000313" key="9">
    <source>
        <dbReference type="Proteomes" id="UP000016648"/>
    </source>
</evidence>
<evidence type="ECO:0000256" key="5">
    <source>
        <dbReference type="SAM" id="Phobius"/>
    </source>
</evidence>
<dbReference type="Gene3D" id="3.90.550.10">
    <property type="entry name" value="Spore Coat Polysaccharide Biosynthesis Protein SpsA, Chain A"/>
    <property type="match status" value="1"/>
</dbReference>
<keyword evidence="5" id="KW-0472">Membrane</keyword>
<dbReference type="InterPro" id="IPR001173">
    <property type="entry name" value="Glyco_trans_2-like"/>
</dbReference>
<dbReference type="EC" id="2.4.-.-" evidence="8"/>
<evidence type="ECO:0000259" key="7">
    <source>
        <dbReference type="Pfam" id="PF13632"/>
    </source>
</evidence>
<organism evidence="8 9">
    <name type="scientific">Segatella baroniae F0067</name>
    <dbReference type="NCBI Taxonomy" id="1115809"/>
    <lineage>
        <taxon>Bacteria</taxon>
        <taxon>Pseudomonadati</taxon>
        <taxon>Bacteroidota</taxon>
        <taxon>Bacteroidia</taxon>
        <taxon>Bacteroidales</taxon>
        <taxon>Prevotellaceae</taxon>
        <taxon>Segatella</taxon>
    </lineage>
</organism>
<dbReference type="SUPFAM" id="SSF53448">
    <property type="entry name" value="Nucleotide-diphospho-sugar transferases"/>
    <property type="match status" value="1"/>
</dbReference>
<feature type="transmembrane region" description="Helical" evidence="5">
    <location>
        <begin position="389"/>
        <end position="411"/>
    </location>
</feature>
<dbReference type="EMBL" id="AWEY01000044">
    <property type="protein sequence ID" value="ERK38229.1"/>
    <property type="molecule type" value="Genomic_DNA"/>
</dbReference>
<accession>U2P3F0</accession>
<comment type="similarity">
    <text evidence="1">Belongs to the glycosyltransferase 2 family.</text>
</comment>
<dbReference type="Pfam" id="PF13632">
    <property type="entry name" value="Glyco_trans_2_3"/>
    <property type="match status" value="1"/>
</dbReference>
<dbReference type="Proteomes" id="UP000016648">
    <property type="component" value="Unassembled WGS sequence"/>
</dbReference>
<dbReference type="PANTHER" id="PTHR43630">
    <property type="entry name" value="POLY-BETA-1,6-N-ACETYL-D-GLUCOSAMINE SYNTHASE"/>
    <property type="match status" value="1"/>
</dbReference>
<evidence type="ECO:0000256" key="3">
    <source>
        <dbReference type="ARBA" id="ARBA00022679"/>
    </source>
</evidence>
<protein>
    <submittedName>
        <fullName evidence="8">Glycosyltransferase, group 2 family protein</fullName>
        <ecNumber evidence="8">2.4.-.-</ecNumber>
    </submittedName>
</protein>
<dbReference type="Pfam" id="PF00535">
    <property type="entry name" value="Glycos_transf_2"/>
    <property type="match status" value="1"/>
</dbReference>
<feature type="transmembrane region" description="Helical" evidence="5">
    <location>
        <begin position="423"/>
        <end position="446"/>
    </location>
</feature>
<dbReference type="RefSeq" id="WP_021590871.1">
    <property type="nucleotide sequence ID" value="NZ_AWEY01000044.1"/>
</dbReference>
<gene>
    <name evidence="8" type="ORF">HMPREF9135_1062</name>
</gene>
<name>U2P3F0_9BACT</name>
<keyword evidence="3 8" id="KW-0808">Transferase</keyword>
<reference evidence="8 9" key="1">
    <citation type="submission" date="2013-08" db="EMBL/GenBank/DDBJ databases">
        <authorList>
            <person name="Durkin A.S."/>
            <person name="Haft D.R."/>
            <person name="McCorrison J."/>
            <person name="Torralba M."/>
            <person name="Gillis M."/>
            <person name="Haft D.H."/>
            <person name="Methe B."/>
            <person name="Sutton G."/>
            <person name="Nelson K.E."/>
        </authorList>
    </citation>
    <scope>NUCLEOTIDE SEQUENCE [LARGE SCALE GENOMIC DNA]</scope>
    <source>
        <strain evidence="8 9">F0067</strain>
    </source>
</reference>
<feature type="domain" description="Glycosyltransferase 2-like" evidence="7">
    <location>
        <begin position="240"/>
        <end position="399"/>
    </location>
</feature>
<keyword evidence="5" id="KW-0812">Transmembrane</keyword>
<feature type="transmembrane region" description="Helical" evidence="5">
    <location>
        <begin position="353"/>
        <end position="377"/>
    </location>
</feature>
<dbReference type="PANTHER" id="PTHR43630:SF1">
    <property type="entry name" value="POLY-BETA-1,6-N-ACETYL-D-GLUCOSAMINE SYNTHASE"/>
    <property type="match status" value="1"/>
</dbReference>
<comment type="caution">
    <text evidence="8">The sequence shown here is derived from an EMBL/GenBank/DDBJ whole genome shotgun (WGS) entry which is preliminary data.</text>
</comment>
<evidence type="ECO:0000259" key="6">
    <source>
        <dbReference type="Pfam" id="PF00535"/>
    </source>
</evidence>
<keyword evidence="2 8" id="KW-0328">Glycosyltransferase</keyword>
<dbReference type="InterPro" id="IPR029044">
    <property type="entry name" value="Nucleotide-diphossugar_trans"/>
</dbReference>
<feature type="domain" description="Glycosyltransferase 2-like" evidence="6">
    <location>
        <begin position="61"/>
        <end position="199"/>
    </location>
</feature>
<feature type="compositionally biased region" description="Low complexity" evidence="4">
    <location>
        <begin position="475"/>
        <end position="491"/>
    </location>
</feature>
<proteinExistence type="inferred from homology"/>
<evidence type="ECO:0000256" key="4">
    <source>
        <dbReference type="SAM" id="MobiDB-lite"/>
    </source>
</evidence>
<sequence>MWQLLLDIYGYVIFFYSMTLIVSYVILMLLAQKGIFTQYDEIEESYAKHIVWNHPYTPGVSIVAPAFNEEKTIIDNVESLLMQDYPLFEVVIVNDGSRDSTLEKLITNFELEKVPFNYVEHIHTKPFKALYRSRNPKYYQLTVVDKENGGTKADSINAGLNVASYPYFVNTDVDCILSPDAIFQCMLPVMSDSKIVAVSGMMTMSNGCEVDHGVITKVQPPTTPISLFQELEYLRSFMVGKMGWSAINAMSNVSGGYGLFSREVVMAAGGYGSDSFAEDMDMLLRIMGYCCENNIDYRVVQIPKVCCRTEGPGNIRMLNRQRTRWGRGLIQTFHYHFHMLCNHKYHRVGLITLPYVFVFEFLAPVIEAVGFFMFIYLAITGGINWEMAWLIFAAIYTFSVMLSFVVIFYTYEAKCTYTSLKSFVPLMLAALVEPFLYHPMLVFFSIKGYFNYLTGKKAVWHSIARKGYKSGDAQTGGTSSPNPSNTTTDTDAGQLAGVGPIPLRST</sequence>
<dbReference type="GO" id="GO:0016757">
    <property type="term" value="F:glycosyltransferase activity"/>
    <property type="evidence" value="ECO:0007669"/>
    <property type="project" value="UniProtKB-KW"/>
</dbReference>
<dbReference type="PATRIC" id="fig|1115809.3.peg.2548"/>
<dbReference type="CDD" id="cd06423">
    <property type="entry name" value="CESA_like"/>
    <property type="match status" value="1"/>
</dbReference>
<evidence type="ECO:0000313" key="8">
    <source>
        <dbReference type="EMBL" id="ERK38229.1"/>
    </source>
</evidence>
<dbReference type="AlphaFoldDB" id="U2P3F0"/>
<feature type="region of interest" description="Disordered" evidence="4">
    <location>
        <begin position="470"/>
        <end position="506"/>
    </location>
</feature>
<feature type="transmembrane region" description="Helical" evidence="5">
    <location>
        <begin position="12"/>
        <end position="31"/>
    </location>
</feature>
<keyword evidence="5" id="KW-1133">Transmembrane helix</keyword>